<gene>
    <name evidence="6" type="ORF">HHI_03817</name>
</gene>
<dbReference type="SUPFAM" id="SSF75217">
    <property type="entry name" value="alpha/beta knot"/>
    <property type="match status" value="1"/>
</dbReference>
<dbReference type="Gene3D" id="1.10.8.590">
    <property type="match status" value="1"/>
</dbReference>
<keyword evidence="3 6" id="KW-0808">Transferase</keyword>
<reference evidence="6 7" key="1">
    <citation type="submission" date="2013-04" db="EMBL/GenBank/DDBJ databases">
        <title>Hyphomonas hirschiana VP5 Genome Sequencing.</title>
        <authorList>
            <person name="Lai Q."/>
            <person name="Shao Z."/>
        </authorList>
    </citation>
    <scope>NUCLEOTIDE SEQUENCE [LARGE SCALE GENOMIC DNA]</scope>
    <source>
        <strain evidence="6 7">VP5</strain>
    </source>
</reference>
<dbReference type="OrthoDB" id="9806346at2"/>
<dbReference type="InterPro" id="IPR029026">
    <property type="entry name" value="tRNA_m1G_MTases_N"/>
</dbReference>
<dbReference type="GO" id="GO:0008173">
    <property type="term" value="F:RNA methyltransferase activity"/>
    <property type="evidence" value="ECO:0007669"/>
    <property type="project" value="InterPro"/>
</dbReference>
<dbReference type="AlphaFoldDB" id="A0A059FYT2"/>
<proteinExistence type="inferred from homology"/>
<keyword evidence="4" id="KW-0949">S-adenosyl-L-methionine</keyword>
<dbReference type="CDD" id="cd18093">
    <property type="entry name" value="SpoU-like_TrmJ"/>
    <property type="match status" value="1"/>
</dbReference>
<protein>
    <submittedName>
        <fullName evidence="6">tRNA/rRNA methyltransferase SpoU</fullName>
    </submittedName>
</protein>
<name>A0A059FYT2_9PROT</name>
<accession>A0A059FYT2</accession>
<evidence type="ECO:0000256" key="3">
    <source>
        <dbReference type="ARBA" id="ARBA00022679"/>
    </source>
</evidence>
<keyword evidence="7" id="KW-1185">Reference proteome</keyword>
<comment type="similarity">
    <text evidence="1">Belongs to the class IV-like SAM-binding methyltransferase superfamily. RNA methyltransferase TrmH family.</text>
</comment>
<evidence type="ECO:0000259" key="5">
    <source>
        <dbReference type="Pfam" id="PF00588"/>
    </source>
</evidence>
<dbReference type="GO" id="GO:0002128">
    <property type="term" value="P:tRNA nucleoside ribose methylation"/>
    <property type="evidence" value="ECO:0007669"/>
    <property type="project" value="TreeGrafter"/>
</dbReference>
<keyword evidence="2 6" id="KW-0489">Methyltransferase</keyword>
<sequence>MQRAPAIILHAPQLGENIGAAARVMLNFGLTDLRLVKPRDGWPSAPAEAMSAGALAQGTQVSVFETLEEAMTGLTYTIATTARPRGMEKAVFGAPDAVGALKRQAGQSAVLFGGEKSGLPNEAVALCDAILTYPVNPDFSSLNLAQAVGVFCHQWGASAGLEGKFDGTTEGLGAPALREELIGMFEHFEAELERAGYFYPPEKTPVMVTNLRNALVRAQWTQQEVRTFRGAIKALALGRGKARVVREE</sequence>
<dbReference type="InterPro" id="IPR029028">
    <property type="entry name" value="Alpha/beta_knot_MTases"/>
</dbReference>
<dbReference type="InterPro" id="IPR004384">
    <property type="entry name" value="RNA_MeTrfase_TrmJ/LasT"/>
</dbReference>
<dbReference type="EMBL" id="ARYI01000002">
    <property type="protein sequence ID" value="KCZ95868.1"/>
    <property type="molecule type" value="Genomic_DNA"/>
</dbReference>
<dbReference type="Pfam" id="PF00588">
    <property type="entry name" value="SpoU_methylase"/>
    <property type="match status" value="1"/>
</dbReference>
<evidence type="ECO:0000256" key="2">
    <source>
        <dbReference type="ARBA" id="ARBA00022603"/>
    </source>
</evidence>
<dbReference type="InterPro" id="IPR001537">
    <property type="entry name" value="SpoU_MeTrfase"/>
</dbReference>
<evidence type="ECO:0000313" key="6">
    <source>
        <dbReference type="EMBL" id="KCZ95868.1"/>
    </source>
</evidence>
<dbReference type="PIRSF" id="PIRSF004808">
    <property type="entry name" value="LasT"/>
    <property type="match status" value="1"/>
</dbReference>
<dbReference type="PATRIC" id="fig|1280951.3.peg.778"/>
<evidence type="ECO:0000256" key="4">
    <source>
        <dbReference type="ARBA" id="ARBA00022691"/>
    </source>
</evidence>
<dbReference type="PANTHER" id="PTHR42786:SF7">
    <property type="entry name" value="TRNA_RRNA METHYLTRANSFERASE SPOU TYPE DOMAIN-CONTAINING PROTEIN"/>
    <property type="match status" value="1"/>
</dbReference>
<dbReference type="RefSeq" id="WP_011646196.1">
    <property type="nucleotide sequence ID" value="NZ_ARYI01000002.1"/>
</dbReference>
<evidence type="ECO:0000256" key="1">
    <source>
        <dbReference type="ARBA" id="ARBA00007228"/>
    </source>
</evidence>
<dbReference type="GO" id="GO:0003723">
    <property type="term" value="F:RNA binding"/>
    <property type="evidence" value="ECO:0007669"/>
    <property type="project" value="InterPro"/>
</dbReference>
<organism evidence="6 7">
    <name type="scientific">Hyphomonas hirschiana VP5</name>
    <dbReference type="NCBI Taxonomy" id="1280951"/>
    <lineage>
        <taxon>Bacteria</taxon>
        <taxon>Pseudomonadati</taxon>
        <taxon>Pseudomonadota</taxon>
        <taxon>Alphaproteobacteria</taxon>
        <taxon>Hyphomonadales</taxon>
        <taxon>Hyphomonadaceae</taxon>
        <taxon>Hyphomonas</taxon>
    </lineage>
</organism>
<comment type="caution">
    <text evidence="6">The sequence shown here is derived from an EMBL/GenBank/DDBJ whole genome shotgun (WGS) entry which is preliminary data.</text>
</comment>
<dbReference type="GO" id="GO:0005829">
    <property type="term" value="C:cytosol"/>
    <property type="evidence" value="ECO:0007669"/>
    <property type="project" value="TreeGrafter"/>
</dbReference>
<dbReference type="Proteomes" id="UP000025061">
    <property type="component" value="Unassembled WGS sequence"/>
</dbReference>
<feature type="domain" description="tRNA/rRNA methyltransferase SpoU type" evidence="5">
    <location>
        <begin position="6"/>
        <end position="153"/>
    </location>
</feature>
<dbReference type="PANTHER" id="PTHR42786">
    <property type="entry name" value="TRNA/RRNA METHYLTRANSFERASE"/>
    <property type="match status" value="1"/>
</dbReference>
<evidence type="ECO:0000313" key="7">
    <source>
        <dbReference type="Proteomes" id="UP000025061"/>
    </source>
</evidence>
<dbReference type="Gene3D" id="3.40.1280.10">
    <property type="match status" value="1"/>
</dbReference>